<dbReference type="InterPro" id="IPR000515">
    <property type="entry name" value="MetI-like"/>
</dbReference>
<dbReference type="CDD" id="cd06261">
    <property type="entry name" value="TM_PBP2"/>
    <property type="match status" value="1"/>
</dbReference>
<evidence type="ECO:0000256" key="4">
    <source>
        <dbReference type="ARBA" id="ARBA00022692"/>
    </source>
</evidence>
<protein>
    <submittedName>
        <fullName evidence="9">Carbohydrate ABC transporter permease</fullName>
    </submittedName>
</protein>
<comment type="similarity">
    <text evidence="7">Belongs to the binding-protein-dependent transport system permease family.</text>
</comment>
<evidence type="ECO:0000256" key="6">
    <source>
        <dbReference type="ARBA" id="ARBA00023136"/>
    </source>
</evidence>
<gene>
    <name evidence="9" type="ORF">FE784_35910</name>
</gene>
<organism evidence="9 10">
    <name type="scientific">Paenibacillus hemerocallicola</name>
    <dbReference type="NCBI Taxonomy" id="1172614"/>
    <lineage>
        <taxon>Bacteria</taxon>
        <taxon>Bacillati</taxon>
        <taxon>Bacillota</taxon>
        <taxon>Bacilli</taxon>
        <taxon>Bacillales</taxon>
        <taxon>Paenibacillaceae</taxon>
        <taxon>Paenibacillus</taxon>
    </lineage>
</organism>
<evidence type="ECO:0000256" key="3">
    <source>
        <dbReference type="ARBA" id="ARBA00022475"/>
    </source>
</evidence>
<comment type="caution">
    <text evidence="9">The sequence shown here is derived from an EMBL/GenBank/DDBJ whole genome shotgun (WGS) entry which is preliminary data.</text>
</comment>
<evidence type="ECO:0000256" key="7">
    <source>
        <dbReference type="RuleBase" id="RU363032"/>
    </source>
</evidence>
<feature type="domain" description="ABC transmembrane type-1" evidence="8">
    <location>
        <begin position="73"/>
        <end position="274"/>
    </location>
</feature>
<name>A0A5C4SX81_9BACL</name>
<reference evidence="9 10" key="1">
    <citation type="submission" date="2019-05" db="EMBL/GenBank/DDBJ databases">
        <title>We sequenced the genome of Paenibacillus hemerocallicola KCTC 33185 for further insight into its adaptation and study the phylogeny of Paenibacillus.</title>
        <authorList>
            <person name="Narsing Rao M.P."/>
        </authorList>
    </citation>
    <scope>NUCLEOTIDE SEQUENCE [LARGE SCALE GENOMIC DNA]</scope>
    <source>
        <strain evidence="9 10">KCTC 33185</strain>
    </source>
</reference>
<dbReference type="SUPFAM" id="SSF161098">
    <property type="entry name" value="MetI-like"/>
    <property type="match status" value="1"/>
</dbReference>
<feature type="transmembrane region" description="Helical" evidence="7">
    <location>
        <begin position="181"/>
        <end position="200"/>
    </location>
</feature>
<accession>A0A5C4SX81</accession>
<proteinExistence type="inferred from homology"/>
<dbReference type="OrthoDB" id="2665012at2"/>
<dbReference type="PANTHER" id="PTHR43744">
    <property type="entry name" value="ABC TRANSPORTER PERMEASE PROTEIN MG189-RELATED-RELATED"/>
    <property type="match status" value="1"/>
</dbReference>
<keyword evidence="5 7" id="KW-1133">Transmembrane helix</keyword>
<feature type="transmembrane region" description="Helical" evidence="7">
    <location>
        <begin position="12"/>
        <end position="34"/>
    </location>
</feature>
<evidence type="ECO:0000256" key="5">
    <source>
        <dbReference type="ARBA" id="ARBA00022989"/>
    </source>
</evidence>
<dbReference type="PANTHER" id="PTHR43744:SF9">
    <property type="entry name" value="POLYGALACTURONAN_RHAMNOGALACTURONAN TRANSPORT SYSTEM PERMEASE PROTEIN YTCP"/>
    <property type="match status" value="1"/>
</dbReference>
<dbReference type="GO" id="GO:0055085">
    <property type="term" value="P:transmembrane transport"/>
    <property type="evidence" value="ECO:0007669"/>
    <property type="project" value="InterPro"/>
</dbReference>
<dbReference type="PROSITE" id="PS50928">
    <property type="entry name" value="ABC_TM1"/>
    <property type="match status" value="1"/>
</dbReference>
<evidence type="ECO:0000259" key="8">
    <source>
        <dbReference type="PROSITE" id="PS50928"/>
    </source>
</evidence>
<feature type="transmembrane region" description="Helical" evidence="7">
    <location>
        <begin position="140"/>
        <end position="160"/>
    </location>
</feature>
<evidence type="ECO:0000256" key="2">
    <source>
        <dbReference type="ARBA" id="ARBA00022448"/>
    </source>
</evidence>
<feature type="transmembrane region" description="Helical" evidence="7">
    <location>
        <begin position="108"/>
        <end position="128"/>
    </location>
</feature>
<evidence type="ECO:0000256" key="1">
    <source>
        <dbReference type="ARBA" id="ARBA00004651"/>
    </source>
</evidence>
<keyword evidence="10" id="KW-1185">Reference proteome</keyword>
<feature type="transmembrane region" description="Helical" evidence="7">
    <location>
        <begin position="73"/>
        <end position="96"/>
    </location>
</feature>
<dbReference type="InterPro" id="IPR035906">
    <property type="entry name" value="MetI-like_sf"/>
</dbReference>
<dbReference type="EMBL" id="VDCQ01000083">
    <property type="protein sequence ID" value="TNJ60492.1"/>
    <property type="molecule type" value="Genomic_DNA"/>
</dbReference>
<dbReference type="RefSeq" id="WP_139607059.1">
    <property type="nucleotide sequence ID" value="NZ_VDCQ01000083.1"/>
</dbReference>
<keyword evidence="2 7" id="KW-0813">Transport</keyword>
<dbReference type="Gene3D" id="1.10.3720.10">
    <property type="entry name" value="MetI-like"/>
    <property type="match status" value="1"/>
</dbReference>
<dbReference type="AlphaFoldDB" id="A0A5C4SX81"/>
<evidence type="ECO:0000313" key="10">
    <source>
        <dbReference type="Proteomes" id="UP000307943"/>
    </source>
</evidence>
<feature type="transmembrane region" description="Helical" evidence="7">
    <location>
        <begin position="256"/>
        <end position="276"/>
    </location>
</feature>
<comment type="subcellular location">
    <subcellularLocation>
        <location evidence="1 7">Cell membrane</location>
        <topology evidence="1 7">Multi-pass membrane protein</topology>
    </subcellularLocation>
</comment>
<evidence type="ECO:0000313" key="9">
    <source>
        <dbReference type="EMBL" id="TNJ60492.1"/>
    </source>
</evidence>
<sequence length="291" mass="32249">MIAHKSERPFQWINGMAFALFSLSMIAPLIHLAAVSLSSTQYTEAKQVYFWPKGLQFDVYKTIFGMDQLWRSLGVSVTITVFGTVIALLFTSTLAYALSRPIMAGRKIVLRAVVITFVFSAPMIPSYLVVRALHMEDTLWALMVPGALAAFNIIIMKTFFQGISVEMYEAAKIDGCTEAGLFGKIAVPLSMPVFATIALFHSVSQWNSYFHALIYIRSKELLPVQVLLRNLVISDEASSMVDSNFGDASIMSTPEMMKAGIILFATLPIIIVYPFLQKYFVKGATLGALKE</sequence>
<dbReference type="Pfam" id="PF00528">
    <property type="entry name" value="BPD_transp_1"/>
    <property type="match status" value="1"/>
</dbReference>
<keyword evidence="3" id="KW-1003">Cell membrane</keyword>
<keyword evidence="6 7" id="KW-0472">Membrane</keyword>
<dbReference type="GO" id="GO:0005886">
    <property type="term" value="C:plasma membrane"/>
    <property type="evidence" value="ECO:0007669"/>
    <property type="project" value="UniProtKB-SubCell"/>
</dbReference>
<keyword evidence="4 7" id="KW-0812">Transmembrane</keyword>
<dbReference type="Proteomes" id="UP000307943">
    <property type="component" value="Unassembled WGS sequence"/>
</dbReference>